<accession>A0A2T0S6Q2</accession>
<reference evidence="7 8" key="1">
    <citation type="submission" date="2018-03" db="EMBL/GenBank/DDBJ databases">
        <title>Genomic Encyclopedia of Archaeal and Bacterial Type Strains, Phase II (KMG-II): from individual species to whole genera.</title>
        <authorList>
            <person name="Goeker M."/>
        </authorList>
    </citation>
    <scope>NUCLEOTIDE SEQUENCE [LARGE SCALE GENOMIC DNA]</scope>
    <source>
        <strain evidence="7 8">DSM 28354</strain>
    </source>
</reference>
<dbReference type="Proteomes" id="UP000238375">
    <property type="component" value="Unassembled WGS sequence"/>
</dbReference>
<feature type="domain" description="Glycosyltransferase 2-like" evidence="6">
    <location>
        <begin position="46"/>
        <end position="204"/>
    </location>
</feature>
<dbReference type="InterPro" id="IPR029044">
    <property type="entry name" value="Nucleotide-diphossugar_trans"/>
</dbReference>
<dbReference type="EMBL" id="PVTE01000027">
    <property type="protein sequence ID" value="PRY29075.1"/>
    <property type="molecule type" value="Genomic_DNA"/>
</dbReference>
<comment type="caution">
    <text evidence="7">The sequence shown here is derived from an EMBL/GenBank/DDBJ whole genome shotgun (WGS) entry which is preliminary data.</text>
</comment>
<organism evidence="7 8">
    <name type="scientific">Spirosoma oryzae</name>
    <dbReference type="NCBI Taxonomy" id="1469603"/>
    <lineage>
        <taxon>Bacteria</taxon>
        <taxon>Pseudomonadati</taxon>
        <taxon>Bacteroidota</taxon>
        <taxon>Cytophagia</taxon>
        <taxon>Cytophagales</taxon>
        <taxon>Cytophagaceae</taxon>
        <taxon>Spirosoma</taxon>
    </lineage>
</organism>
<evidence type="ECO:0000313" key="8">
    <source>
        <dbReference type="Proteomes" id="UP000238375"/>
    </source>
</evidence>
<protein>
    <submittedName>
        <fullName evidence="7">Glycosyl transferase family 2</fullName>
    </submittedName>
</protein>
<dbReference type="Pfam" id="PF00535">
    <property type="entry name" value="Glycos_transf_2"/>
    <property type="match status" value="1"/>
</dbReference>
<proteinExistence type="predicted"/>
<sequence>MHLFTIPSWLDAHLRLANQSTQPSAETLSQLRAKLSRYRVDDPQVSIVIPAYNEEANILQTLSSLADQVTRYRTELIVANNNSTDRTQWLLDQCGVRSVFVADQGISYARQAGLDMARGEFIASADSDSLYPPGWLDAIVEPLHTPSVACSYGLYSFIPSPGNQRFQLGLHELLGELFKRLKRHHREFVDVMGFNFAFRRADAQAVGGFQHDLDRQRTERSEDGWMAYCLVNLGTLRKVSSTNARAWTSDRRLMDAGSISKAFTRRALKELKRLPVYLKKAPTSSQAR</sequence>
<dbReference type="PANTHER" id="PTHR43646:SF2">
    <property type="entry name" value="GLYCOSYLTRANSFERASE 2-LIKE DOMAIN-CONTAINING PROTEIN"/>
    <property type="match status" value="1"/>
</dbReference>
<evidence type="ECO:0000259" key="6">
    <source>
        <dbReference type="Pfam" id="PF00535"/>
    </source>
</evidence>
<dbReference type="CDD" id="cd00761">
    <property type="entry name" value="Glyco_tranf_GTA_type"/>
    <property type="match status" value="1"/>
</dbReference>
<dbReference type="AlphaFoldDB" id="A0A2T0S6Q2"/>
<dbReference type="OrthoDB" id="1016922at2"/>
<evidence type="ECO:0000313" key="7">
    <source>
        <dbReference type="EMBL" id="PRY29075.1"/>
    </source>
</evidence>
<dbReference type="GO" id="GO:0005886">
    <property type="term" value="C:plasma membrane"/>
    <property type="evidence" value="ECO:0007669"/>
    <property type="project" value="UniProtKB-SubCell"/>
</dbReference>
<dbReference type="InterPro" id="IPR001173">
    <property type="entry name" value="Glyco_trans_2-like"/>
</dbReference>
<gene>
    <name evidence="7" type="ORF">CLV58_12714</name>
</gene>
<keyword evidence="5" id="KW-0472">Membrane</keyword>
<evidence type="ECO:0000256" key="4">
    <source>
        <dbReference type="ARBA" id="ARBA00022679"/>
    </source>
</evidence>
<name>A0A2T0S6Q2_9BACT</name>
<comment type="subcellular location">
    <subcellularLocation>
        <location evidence="1">Cell membrane</location>
    </subcellularLocation>
</comment>
<evidence type="ECO:0000256" key="1">
    <source>
        <dbReference type="ARBA" id="ARBA00004236"/>
    </source>
</evidence>
<keyword evidence="3" id="KW-0328">Glycosyltransferase</keyword>
<keyword evidence="2" id="KW-1003">Cell membrane</keyword>
<keyword evidence="8" id="KW-1185">Reference proteome</keyword>
<dbReference type="Gene3D" id="3.90.550.10">
    <property type="entry name" value="Spore Coat Polysaccharide Biosynthesis Protein SpsA, Chain A"/>
    <property type="match status" value="1"/>
</dbReference>
<dbReference type="RefSeq" id="WP_106140184.1">
    <property type="nucleotide sequence ID" value="NZ_PVTE01000027.1"/>
</dbReference>
<evidence type="ECO:0000256" key="3">
    <source>
        <dbReference type="ARBA" id="ARBA00022676"/>
    </source>
</evidence>
<dbReference type="GO" id="GO:0016757">
    <property type="term" value="F:glycosyltransferase activity"/>
    <property type="evidence" value="ECO:0007669"/>
    <property type="project" value="UniProtKB-KW"/>
</dbReference>
<dbReference type="SUPFAM" id="SSF53448">
    <property type="entry name" value="Nucleotide-diphospho-sugar transferases"/>
    <property type="match status" value="1"/>
</dbReference>
<evidence type="ECO:0000256" key="5">
    <source>
        <dbReference type="ARBA" id="ARBA00023136"/>
    </source>
</evidence>
<evidence type="ECO:0000256" key="2">
    <source>
        <dbReference type="ARBA" id="ARBA00022475"/>
    </source>
</evidence>
<dbReference type="PANTHER" id="PTHR43646">
    <property type="entry name" value="GLYCOSYLTRANSFERASE"/>
    <property type="match status" value="1"/>
</dbReference>
<keyword evidence="4 7" id="KW-0808">Transferase</keyword>